<comment type="catalytic activity">
    <reaction evidence="1">
        <text>ATP + protein L-histidine = ADP + protein N-phospho-L-histidine.</text>
        <dbReference type="EC" id="2.7.13.3"/>
    </reaction>
</comment>
<dbReference type="InterPro" id="IPR017055">
    <property type="entry name" value="Sig_transdc_His_kinase_DctB"/>
</dbReference>
<dbReference type="Pfam" id="PF02743">
    <property type="entry name" value="dCache_1"/>
    <property type="match status" value="1"/>
</dbReference>
<dbReference type="Gene3D" id="3.30.565.10">
    <property type="entry name" value="Histidine kinase-like ATPase, C-terminal domain"/>
    <property type="match status" value="1"/>
</dbReference>
<sequence>MNLPYLRRWALLALAVLILGTFGLAGYRLSETLGLRNQADTGARQLALHARAVESELDKFTYLPSLLELEQSVLNLLNAPRQMEADTVNRYLAGLQERSGSRVIFIMNLQGRVVASSNWQAADSFIGEDLAFRPYFRDAVQGRPGRYYGVGTTTREPGYFIAHGLVEQGKIVGVAVVKARLDALEARWQRARLEAFVTDENGIIILSSDTTRRLKSIAPLDAAHREQLALSLQYYAAPLSELRPLERERLSEGVERLTLSQHDNEGRTWPARYIAQSLPITDTRWRMTLLTPLKDQRREAVIHGVLAAFAVALLAILLIARNERRKVVATRLAAREALEAANSLLEKRIAERTQDLRNSNERLEGQIRERRQAEQTLRKAQDELVRAGKLAAIGQMSTSIAHELNQPLAALRTLSGNTVRFLERGRLDVASTNLNTICGLVDRLGRIIASLRAFARGTDPSGEADVSEAVATARSVLAHRLDGSPVTLACDVVPARLAIEPTRLEQILINLLANALDALDGVPQPCIRVIGQLTGQQYHVQVSDNGPGIDPLRRGQVFEAFFTTKPLEHGLGLGLTLSAQLAAAAHGQLRLDTHTTQGATFTLTLPVCAGPDTSNLS</sequence>
<feature type="domain" description="Histidine kinase" evidence="16">
    <location>
        <begin position="399"/>
        <end position="609"/>
    </location>
</feature>
<evidence type="ECO:0000313" key="17">
    <source>
        <dbReference type="EMBL" id="NJP00153.1"/>
    </source>
</evidence>
<evidence type="ECO:0000256" key="3">
    <source>
        <dbReference type="ARBA" id="ARBA00012438"/>
    </source>
</evidence>
<evidence type="ECO:0000313" key="18">
    <source>
        <dbReference type="Proteomes" id="UP000746535"/>
    </source>
</evidence>
<evidence type="ECO:0000259" key="16">
    <source>
        <dbReference type="PROSITE" id="PS50109"/>
    </source>
</evidence>
<comment type="caution">
    <text evidence="17">The sequence shown here is derived from an EMBL/GenBank/DDBJ whole genome shotgun (WGS) entry which is preliminary data.</text>
</comment>
<dbReference type="Pfam" id="PF02518">
    <property type="entry name" value="HATPase_c"/>
    <property type="match status" value="1"/>
</dbReference>
<dbReference type="SMART" id="SM00388">
    <property type="entry name" value="HisKA"/>
    <property type="match status" value="1"/>
</dbReference>
<dbReference type="PRINTS" id="PR00344">
    <property type="entry name" value="BCTRLSENSOR"/>
</dbReference>
<evidence type="ECO:0000256" key="4">
    <source>
        <dbReference type="ARBA" id="ARBA00022475"/>
    </source>
</evidence>
<keyword evidence="4" id="KW-1003">Cell membrane</keyword>
<evidence type="ECO:0000256" key="1">
    <source>
        <dbReference type="ARBA" id="ARBA00000085"/>
    </source>
</evidence>
<dbReference type="SUPFAM" id="SSF55874">
    <property type="entry name" value="ATPase domain of HSP90 chaperone/DNA topoisomerase II/histidine kinase"/>
    <property type="match status" value="1"/>
</dbReference>
<dbReference type="SUPFAM" id="SSF47384">
    <property type="entry name" value="Homodimeric domain of signal transducing histidine kinase"/>
    <property type="match status" value="1"/>
</dbReference>
<keyword evidence="11 15" id="KW-1133">Transmembrane helix</keyword>
<dbReference type="InterPro" id="IPR029151">
    <property type="entry name" value="Sensor-like_sf"/>
</dbReference>
<dbReference type="Gene3D" id="6.10.250.3020">
    <property type="match status" value="1"/>
</dbReference>
<organism evidence="17 18">
    <name type="scientific">Pseudomonas quercus</name>
    <dbReference type="NCBI Taxonomy" id="2722792"/>
    <lineage>
        <taxon>Bacteria</taxon>
        <taxon>Pseudomonadati</taxon>
        <taxon>Pseudomonadota</taxon>
        <taxon>Gammaproteobacteria</taxon>
        <taxon>Pseudomonadales</taxon>
        <taxon>Pseudomonadaceae</taxon>
        <taxon>Pseudomonas</taxon>
    </lineage>
</organism>
<accession>A0ABX0YDK2</accession>
<dbReference type="InterPro" id="IPR004358">
    <property type="entry name" value="Sig_transdc_His_kin-like_C"/>
</dbReference>
<dbReference type="RefSeq" id="WP_168082023.1">
    <property type="nucleotide sequence ID" value="NZ_JAAVJI010000002.1"/>
</dbReference>
<feature type="coiled-coil region" evidence="14">
    <location>
        <begin position="335"/>
        <end position="390"/>
    </location>
</feature>
<dbReference type="EMBL" id="JAAVJI010000002">
    <property type="protein sequence ID" value="NJP00153.1"/>
    <property type="molecule type" value="Genomic_DNA"/>
</dbReference>
<dbReference type="SUPFAM" id="SSF103190">
    <property type="entry name" value="Sensory domain-like"/>
    <property type="match status" value="1"/>
</dbReference>
<dbReference type="CDD" id="cd12914">
    <property type="entry name" value="PDC1_DGC_like"/>
    <property type="match status" value="1"/>
</dbReference>
<dbReference type="Gene3D" id="1.10.287.130">
    <property type="match status" value="1"/>
</dbReference>
<keyword evidence="10" id="KW-0067">ATP-binding</keyword>
<evidence type="ECO:0000256" key="8">
    <source>
        <dbReference type="ARBA" id="ARBA00022741"/>
    </source>
</evidence>
<dbReference type="PANTHER" id="PTHR43065:SF46">
    <property type="entry name" value="C4-DICARBOXYLATE TRANSPORT SENSOR PROTEIN DCTB"/>
    <property type="match status" value="1"/>
</dbReference>
<evidence type="ECO:0000256" key="14">
    <source>
        <dbReference type="SAM" id="Coils"/>
    </source>
</evidence>
<evidence type="ECO:0000256" key="10">
    <source>
        <dbReference type="ARBA" id="ARBA00022840"/>
    </source>
</evidence>
<keyword evidence="5" id="KW-0597">Phosphoprotein</keyword>
<dbReference type="InterPro" id="IPR036890">
    <property type="entry name" value="HATPase_C_sf"/>
</dbReference>
<keyword evidence="8" id="KW-0547">Nucleotide-binding</keyword>
<dbReference type="GO" id="GO:0016301">
    <property type="term" value="F:kinase activity"/>
    <property type="evidence" value="ECO:0007669"/>
    <property type="project" value="UniProtKB-KW"/>
</dbReference>
<keyword evidence="12" id="KW-0902">Two-component regulatory system</keyword>
<evidence type="ECO:0000256" key="11">
    <source>
        <dbReference type="ARBA" id="ARBA00022989"/>
    </source>
</evidence>
<keyword evidence="14" id="KW-0175">Coiled coil</keyword>
<evidence type="ECO:0000256" key="12">
    <source>
        <dbReference type="ARBA" id="ARBA00023012"/>
    </source>
</evidence>
<protein>
    <recommendedName>
        <fullName evidence="3">histidine kinase</fullName>
        <ecNumber evidence="3">2.7.13.3</ecNumber>
    </recommendedName>
</protein>
<dbReference type="EC" id="2.7.13.3" evidence="3"/>
<proteinExistence type="predicted"/>
<evidence type="ECO:0000256" key="6">
    <source>
        <dbReference type="ARBA" id="ARBA00022679"/>
    </source>
</evidence>
<dbReference type="InterPro" id="IPR003661">
    <property type="entry name" value="HisK_dim/P_dom"/>
</dbReference>
<evidence type="ECO:0000256" key="5">
    <source>
        <dbReference type="ARBA" id="ARBA00022553"/>
    </source>
</evidence>
<dbReference type="Pfam" id="PF00512">
    <property type="entry name" value="HisKA"/>
    <property type="match status" value="1"/>
</dbReference>
<dbReference type="InterPro" id="IPR033479">
    <property type="entry name" value="dCache_1"/>
</dbReference>
<keyword evidence="9 17" id="KW-0418">Kinase</keyword>
<dbReference type="PANTHER" id="PTHR43065">
    <property type="entry name" value="SENSOR HISTIDINE KINASE"/>
    <property type="match status" value="1"/>
</dbReference>
<evidence type="ECO:0000256" key="7">
    <source>
        <dbReference type="ARBA" id="ARBA00022692"/>
    </source>
</evidence>
<dbReference type="InterPro" id="IPR003594">
    <property type="entry name" value="HATPase_dom"/>
</dbReference>
<keyword evidence="18" id="KW-1185">Reference proteome</keyword>
<keyword evidence="6" id="KW-0808">Transferase</keyword>
<dbReference type="SMART" id="SM00387">
    <property type="entry name" value="HATPase_c"/>
    <property type="match status" value="1"/>
</dbReference>
<evidence type="ECO:0000256" key="9">
    <source>
        <dbReference type="ARBA" id="ARBA00022777"/>
    </source>
</evidence>
<name>A0ABX0YDK2_9PSED</name>
<dbReference type="CDD" id="cd00082">
    <property type="entry name" value="HisKA"/>
    <property type="match status" value="1"/>
</dbReference>
<evidence type="ECO:0000256" key="15">
    <source>
        <dbReference type="SAM" id="Phobius"/>
    </source>
</evidence>
<keyword evidence="7 15" id="KW-0812">Transmembrane</keyword>
<dbReference type="Gene3D" id="3.30.450.20">
    <property type="entry name" value="PAS domain"/>
    <property type="match status" value="2"/>
</dbReference>
<dbReference type="InterPro" id="IPR036097">
    <property type="entry name" value="HisK_dim/P_sf"/>
</dbReference>
<dbReference type="Proteomes" id="UP000746535">
    <property type="component" value="Unassembled WGS sequence"/>
</dbReference>
<feature type="transmembrane region" description="Helical" evidence="15">
    <location>
        <begin position="300"/>
        <end position="320"/>
    </location>
</feature>
<dbReference type="PROSITE" id="PS50109">
    <property type="entry name" value="HIS_KIN"/>
    <property type="match status" value="1"/>
</dbReference>
<evidence type="ECO:0000256" key="13">
    <source>
        <dbReference type="ARBA" id="ARBA00023136"/>
    </source>
</evidence>
<gene>
    <name evidence="17" type="ORF">HBH25_04680</name>
</gene>
<keyword evidence="13 15" id="KW-0472">Membrane</keyword>
<dbReference type="InterPro" id="IPR005467">
    <property type="entry name" value="His_kinase_dom"/>
</dbReference>
<reference evidence="17 18" key="1">
    <citation type="submission" date="2020-03" db="EMBL/GenBank/DDBJ databases">
        <authorList>
            <person name="Wang L."/>
            <person name="He N."/>
            <person name="Li Y."/>
            <person name="Fang Y."/>
            <person name="Zhang F."/>
        </authorList>
    </citation>
    <scope>NUCLEOTIDE SEQUENCE [LARGE SCALE GENOMIC DNA]</scope>
    <source>
        <strain evidence="18">hsmgli-8</strain>
    </source>
</reference>
<dbReference type="PIRSF" id="PIRSF036431">
    <property type="entry name" value="STHK_DctB"/>
    <property type="match status" value="1"/>
</dbReference>
<evidence type="ECO:0000256" key="2">
    <source>
        <dbReference type="ARBA" id="ARBA00004651"/>
    </source>
</evidence>
<comment type="subcellular location">
    <subcellularLocation>
        <location evidence="2">Cell membrane</location>
        <topology evidence="2">Multi-pass membrane protein</topology>
    </subcellularLocation>
</comment>